<comment type="caution">
    <text evidence="1">The sequence shown here is derived from an EMBL/GenBank/DDBJ whole genome shotgun (WGS) entry which is preliminary data.</text>
</comment>
<reference evidence="2" key="1">
    <citation type="journal article" date="2019" name="Int. J. Syst. Evol. Microbiol.">
        <title>The Global Catalogue of Microorganisms (GCM) 10K type strain sequencing project: providing services to taxonomists for standard genome sequencing and annotation.</title>
        <authorList>
            <consortium name="The Broad Institute Genomics Platform"/>
            <consortium name="The Broad Institute Genome Sequencing Center for Infectious Disease"/>
            <person name="Wu L."/>
            <person name="Ma J."/>
        </authorList>
    </citation>
    <scope>NUCLEOTIDE SEQUENCE [LARGE SCALE GENOMIC DNA]</scope>
    <source>
        <strain evidence="2">JCM 18019</strain>
    </source>
</reference>
<dbReference type="EMBL" id="BAABHX010000016">
    <property type="protein sequence ID" value="GAA5103037.1"/>
    <property type="molecule type" value="Genomic_DNA"/>
</dbReference>
<protein>
    <submittedName>
        <fullName evidence="1">Uncharacterized protein</fullName>
    </submittedName>
</protein>
<dbReference type="Proteomes" id="UP001500353">
    <property type="component" value="Unassembled WGS sequence"/>
</dbReference>
<gene>
    <name evidence="1" type="ORF">GCM10023210_44540</name>
</gene>
<evidence type="ECO:0000313" key="1">
    <source>
        <dbReference type="EMBL" id="GAA5103037.1"/>
    </source>
</evidence>
<accession>A0ABP9MVV3</accession>
<sequence length="257" mass="28608">MKKLSLIILTACSMLVFGQKVSDYKYISLPVKFETFKEDFQLGELLTKTLRSKNYTVISSDKFQWPAEAQNNPCNVLMADILNDSGFLRNKVLVQFKDCNNKVVSSVKGASSIKDFKEGFQDALKQTYASISPANPINQASPVNNVNNTSITTNTASTSAVKEIDITNRSPADNNAVKFSNGKVELIRIQVDNHQFILVSQNSSSPFATFKTTTKDDVFRVKLQNGESTLGYYENGNIVIEIPQSNGEYIKEVFSKK</sequence>
<organism evidence="1 2">
    <name type="scientific">Chryseobacterium ginsengisoli</name>
    <dbReference type="NCBI Taxonomy" id="363853"/>
    <lineage>
        <taxon>Bacteria</taxon>
        <taxon>Pseudomonadati</taxon>
        <taxon>Bacteroidota</taxon>
        <taxon>Flavobacteriia</taxon>
        <taxon>Flavobacteriales</taxon>
        <taxon>Weeksellaceae</taxon>
        <taxon>Chryseobacterium group</taxon>
        <taxon>Chryseobacterium</taxon>
    </lineage>
</organism>
<keyword evidence="2" id="KW-1185">Reference proteome</keyword>
<name>A0ABP9MVV3_9FLAO</name>
<proteinExistence type="predicted"/>
<evidence type="ECO:0000313" key="2">
    <source>
        <dbReference type="Proteomes" id="UP001500353"/>
    </source>
</evidence>
<dbReference type="RefSeq" id="WP_345208852.1">
    <property type="nucleotide sequence ID" value="NZ_BAABHX010000016.1"/>
</dbReference>